<name>A0A183I1Z1_9BILA</name>
<dbReference type="InterPro" id="IPR050058">
    <property type="entry name" value="Ala-tRNA_ligase"/>
</dbReference>
<dbReference type="EMBL" id="UZAJ01040375">
    <property type="protein sequence ID" value="VDP14572.1"/>
    <property type="molecule type" value="Genomic_DNA"/>
</dbReference>
<evidence type="ECO:0000313" key="13">
    <source>
        <dbReference type="WBParaSite" id="OFLC_0001375401-mRNA-1"/>
    </source>
</evidence>
<dbReference type="SUPFAM" id="SSF55681">
    <property type="entry name" value="Class II aaRS and biotin synthetases"/>
    <property type="match status" value="1"/>
</dbReference>
<proteinExistence type="inferred from homology"/>
<keyword evidence="5" id="KW-0547">Nucleotide-binding</keyword>
<evidence type="ECO:0000256" key="9">
    <source>
        <dbReference type="ARBA" id="ARBA00023146"/>
    </source>
</evidence>
<dbReference type="PANTHER" id="PTHR11777">
    <property type="entry name" value="ALANYL-TRNA SYNTHETASE"/>
    <property type="match status" value="1"/>
</dbReference>
<dbReference type="Gene3D" id="3.30.930.10">
    <property type="entry name" value="Bira Bifunctional Protein, Domain 2"/>
    <property type="match status" value="1"/>
</dbReference>
<organism evidence="13">
    <name type="scientific">Onchocerca flexuosa</name>
    <dbReference type="NCBI Taxonomy" id="387005"/>
    <lineage>
        <taxon>Eukaryota</taxon>
        <taxon>Metazoa</taxon>
        <taxon>Ecdysozoa</taxon>
        <taxon>Nematoda</taxon>
        <taxon>Chromadorea</taxon>
        <taxon>Rhabditida</taxon>
        <taxon>Spirurina</taxon>
        <taxon>Spiruromorpha</taxon>
        <taxon>Filarioidea</taxon>
        <taxon>Onchocercidae</taxon>
        <taxon>Onchocerca</taxon>
    </lineage>
</organism>
<keyword evidence="4" id="KW-0436">Ligase</keyword>
<protein>
    <recommendedName>
        <fullName evidence="2">alanine--tRNA ligase</fullName>
        <ecNumber evidence="2">6.1.1.7</ecNumber>
    </recommendedName>
</protein>
<dbReference type="GO" id="GO:0000049">
    <property type="term" value="F:tRNA binding"/>
    <property type="evidence" value="ECO:0007669"/>
    <property type="project" value="UniProtKB-KW"/>
</dbReference>
<evidence type="ECO:0000313" key="11">
    <source>
        <dbReference type="EMBL" id="VDP14572.1"/>
    </source>
</evidence>
<dbReference type="GO" id="GO:0005524">
    <property type="term" value="F:ATP binding"/>
    <property type="evidence" value="ECO:0007669"/>
    <property type="project" value="UniProtKB-KW"/>
</dbReference>
<dbReference type="GO" id="GO:0002161">
    <property type="term" value="F:aminoacyl-tRNA deacylase activity"/>
    <property type="evidence" value="ECO:0007669"/>
    <property type="project" value="TreeGrafter"/>
</dbReference>
<dbReference type="SUPFAM" id="SSF101353">
    <property type="entry name" value="Putative anticodon-binding domain of alanyl-tRNA synthetase (AlaRS)"/>
    <property type="match status" value="1"/>
</dbReference>
<dbReference type="GO" id="GO:0006419">
    <property type="term" value="P:alanyl-tRNA aminoacylation"/>
    <property type="evidence" value="ECO:0007669"/>
    <property type="project" value="InterPro"/>
</dbReference>
<evidence type="ECO:0000256" key="7">
    <source>
        <dbReference type="ARBA" id="ARBA00022884"/>
    </source>
</evidence>
<keyword evidence="8" id="KW-0648">Protein biosynthesis</keyword>
<evidence type="ECO:0000256" key="6">
    <source>
        <dbReference type="ARBA" id="ARBA00022840"/>
    </source>
</evidence>
<dbReference type="WBParaSite" id="OFLC_0001375401-mRNA-1">
    <property type="protein sequence ID" value="OFLC_0001375401-mRNA-1"/>
    <property type="gene ID" value="OFLC_0001375401"/>
</dbReference>
<keyword evidence="6" id="KW-0067">ATP-binding</keyword>
<accession>A0A183I1Z1</accession>
<evidence type="ECO:0000256" key="5">
    <source>
        <dbReference type="ARBA" id="ARBA00022741"/>
    </source>
</evidence>
<reference evidence="11 12" key="2">
    <citation type="submission" date="2018-11" db="EMBL/GenBank/DDBJ databases">
        <authorList>
            <consortium name="Pathogen Informatics"/>
        </authorList>
    </citation>
    <scope>NUCLEOTIDE SEQUENCE [LARGE SCALE GENOMIC DNA]</scope>
</reference>
<feature type="domain" description="Alanyl-transfer RNA synthetases family profile" evidence="10">
    <location>
        <begin position="27"/>
        <end position="112"/>
    </location>
</feature>
<dbReference type="InterPro" id="IPR018162">
    <property type="entry name" value="Ala-tRNA-ligase_IIc_anticod-bd"/>
</dbReference>
<dbReference type="Proteomes" id="UP000267606">
    <property type="component" value="Unassembled WGS sequence"/>
</dbReference>
<dbReference type="EC" id="6.1.1.7" evidence="2"/>
<dbReference type="GO" id="GO:0005829">
    <property type="term" value="C:cytosol"/>
    <property type="evidence" value="ECO:0007669"/>
    <property type="project" value="TreeGrafter"/>
</dbReference>
<keyword evidence="9" id="KW-0030">Aminoacyl-tRNA synthetase</keyword>
<gene>
    <name evidence="11" type="ORF">OFLC_LOCUS13753</name>
</gene>
<comment type="similarity">
    <text evidence="1">Belongs to the class-II aminoacyl-tRNA synthetase family.</text>
</comment>
<evidence type="ECO:0000256" key="2">
    <source>
        <dbReference type="ARBA" id="ARBA00013168"/>
    </source>
</evidence>
<dbReference type="PANTHER" id="PTHR11777:SF9">
    <property type="entry name" value="ALANINE--TRNA LIGASE, CYTOPLASMIC"/>
    <property type="match status" value="1"/>
</dbReference>
<dbReference type="GO" id="GO:0004813">
    <property type="term" value="F:alanine-tRNA ligase activity"/>
    <property type="evidence" value="ECO:0007669"/>
    <property type="project" value="UniProtKB-EC"/>
</dbReference>
<dbReference type="STRING" id="387005.A0A183I1Z1"/>
<dbReference type="InterPro" id="IPR018165">
    <property type="entry name" value="Ala-tRNA-synth_IIc_core"/>
</dbReference>
<evidence type="ECO:0000256" key="3">
    <source>
        <dbReference type="ARBA" id="ARBA00022555"/>
    </source>
</evidence>
<evidence type="ECO:0000256" key="8">
    <source>
        <dbReference type="ARBA" id="ARBA00022917"/>
    </source>
</evidence>
<dbReference type="PROSITE" id="PS50860">
    <property type="entry name" value="AA_TRNA_LIGASE_II_ALA"/>
    <property type="match status" value="1"/>
</dbReference>
<evidence type="ECO:0000313" key="12">
    <source>
        <dbReference type="Proteomes" id="UP000267606"/>
    </source>
</evidence>
<keyword evidence="3" id="KW-0820">tRNA-binding</keyword>
<dbReference type="InterPro" id="IPR045864">
    <property type="entry name" value="aa-tRNA-synth_II/BPL/LPL"/>
</dbReference>
<reference evidence="13" key="1">
    <citation type="submission" date="2016-06" db="UniProtKB">
        <authorList>
            <consortium name="WormBaseParasite"/>
        </authorList>
    </citation>
    <scope>IDENTIFICATION</scope>
</reference>
<dbReference type="InterPro" id="IPR018164">
    <property type="entry name" value="Ala-tRNA-synth_IIc_N"/>
</dbReference>
<sequence length="142" mass="16165">MVSGCLLSKPHKLKRPCIRSNGSTSCFYLTFIKITKIATDDNFWSMGNTGPCGPCSEIFYDYAKTNIQDDDRTVEIWNLVFMEFNKDEEDAFLIAEGMLPGSEGRNYVLRRLIRGATRYIHQLGYYANQKDQRSSALLLSTA</sequence>
<evidence type="ECO:0000256" key="1">
    <source>
        <dbReference type="ARBA" id="ARBA00008226"/>
    </source>
</evidence>
<keyword evidence="12" id="KW-1185">Reference proteome</keyword>
<dbReference type="AlphaFoldDB" id="A0A183I1Z1"/>
<evidence type="ECO:0000256" key="4">
    <source>
        <dbReference type="ARBA" id="ARBA00022598"/>
    </source>
</evidence>
<dbReference type="Pfam" id="PF01411">
    <property type="entry name" value="tRNA-synt_2c"/>
    <property type="match status" value="2"/>
</dbReference>
<evidence type="ECO:0000259" key="10">
    <source>
        <dbReference type="PROSITE" id="PS50860"/>
    </source>
</evidence>
<keyword evidence="7" id="KW-0694">RNA-binding</keyword>